<feature type="compositionally biased region" description="Pro residues" evidence="1">
    <location>
        <begin position="207"/>
        <end position="217"/>
    </location>
</feature>
<comment type="caution">
    <text evidence="2">The sequence shown here is derived from an EMBL/GenBank/DDBJ whole genome shotgun (WGS) entry which is preliminary data.</text>
</comment>
<dbReference type="AlphaFoldDB" id="A0A0L0V3J1"/>
<accession>A0A0L0V3J1</accession>
<evidence type="ECO:0000313" key="3">
    <source>
        <dbReference type="Proteomes" id="UP000054564"/>
    </source>
</evidence>
<dbReference type="OrthoDB" id="7691805at2759"/>
<evidence type="ECO:0000256" key="1">
    <source>
        <dbReference type="SAM" id="MobiDB-lite"/>
    </source>
</evidence>
<feature type="region of interest" description="Disordered" evidence="1">
    <location>
        <begin position="207"/>
        <end position="229"/>
    </location>
</feature>
<evidence type="ECO:0000313" key="2">
    <source>
        <dbReference type="EMBL" id="KNE93746.1"/>
    </source>
</evidence>
<protein>
    <recommendedName>
        <fullName evidence="4">Retrotransposon Copia-like N-terminal domain-containing protein</fullName>
    </recommendedName>
</protein>
<dbReference type="EMBL" id="AJIL01000130">
    <property type="protein sequence ID" value="KNE93746.1"/>
    <property type="molecule type" value="Genomic_DNA"/>
</dbReference>
<reference evidence="3" key="1">
    <citation type="submission" date="2014-03" db="EMBL/GenBank/DDBJ databases">
        <title>The Genome Sequence of Puccinia striiformis f. sp. tritici PST-78.</title>
        <authorList>
            <consortium name="The Broad Institute Genome Sequencing Platform"/>
            <person name="Cuomo C."/>
            <person name="Hulbert S."/>
            <person name="Chen X."/>
            <person name="Walker B."/>
            <person name="Young S.K."/>
            <person name="Zeng Q."/>
            <person name="Gargeya S."/>
            <person name="Fitzgerald M."/>
            <person name="Haas B."/>
            <person name="Abouelleil A."/>
            <person name="Alvarado L."/>
            <person name="Arachchi H.M."/>
            <person name="Berlin A.M."/>
            <person name="Chapman S.B."/>
            <person name="Goldberg J."/>
            <person name="Griggs A."/>
            <person name="Gujja S."/>
            <person name="Hansen M."/>
            <person name="Howarth C."/>
            <person name="Imamovic A."/>
            <person name="Larimer J."/>
            <person name="McCowan C."/>
            <person name="Montmayeur A."/>
            <person name="Murphy C."/>
            <person name="Neiman D."/>
            <person name="Pearson M."/>
            <person name="Priest M."/>
            <person name="Roberts A."/>
            <person name="Saif S."/>
            <person name="Shea T."/>
            <person name="Sisk P."/>
            <person name="Sykes S."/>
            <person name="Wortman J."/>
            <person name="Nusbaum C."/>
            <person name="Birren B."/>
        </authorList>
    </citation>
    <scope>NUCLEOTIDE SEQUENCE [LARGE SCALE GENOMIC DNA]</scope>
    <source>
        <strain evidence="3">race PST-78</strain>
    </source>
</reference>
<gene>
    <name evidence="2" type="ORF">PSTG_12849</name>
</gene>
<dbReference type="Proteomes" id="UP000054564">
    <property type="component" value="Unassembled WGS sequence"/>
</dbReference>
<evidence type="ECO:0008006" key="4">
    <source>
        <dbReference type="Google" id="ProtNLM"/>
    </source>
</evidence>
<keyword evidence="3" id="KW-1185">Reference proteome</keyword>
<name>A0A0L0V3J1_9BASI</name>
<sequence length="244" mass="27637">MVECSVDLGEKNKLTGANYLDWKSKISSILQLKHLLRRVLKKEAANEAVLADKLDRNQYNDALTILKINCDTKIADQFDMEAEGSPSEFWRLLEEHYQPKSIQNQATYLNRIFTTVLNSNDLEATLATLSYNTQQLCALIDDTKTKPSALLDTVIAMWCIINLPSKYKNSGELLPKKCQIEKKSPTIKEVVKRFACSCNKTPKLPKPPKLLLPPERPLTPDTYITDPNAPLGITTPRPLWYTES</sequence>
<proteinExistence type="predicted"/>
<organism evidence="2 3">
    <name type="scientific">Puccinia striiformis f. sp. tritici PST-78</name>
    <dbReference type="NCBI Taxonomy" id="1165861"/>
    <lineage>
        <taxon>Eukaryota</taxon>
        <taxon>Fungi</taxon>
        <taxon>Dikarya</taxon>
        <taxon>Basidiomycota</taxon>
        <taxon>Pucciniomycotina</taxon>
        <taxon>Pucciniomycetes</taxon>
        <taxon>Pucciniales</taxon>
        <taxon>Pucciniaceae</taxon>
        <taxon>Puccinia</taxon>
    </lineage>
</organism>